<gene>
    <name evidence="1" type="ORF">F3Y22_tig00110187pilonHSYRG00091</name>
</gene>
<keyword evidence="2" id="KW-1185">Reference proteome</keyword>
<proteinExistence type="predicted"/>
<comment type="caution">
    <text evidence="1">The sequence shown here is derived from an EMBL/GenBank/DDBJ whole genome shotgun (WGS) entry which is preliminary data.</text>
</comment>
<reference evidence="1" key="1">
    <citation type="submission" date="2019-09" db="EMBL/GenBank/DDBJ databases">
        <title>Draft genome information of white flower Hibiscus syriacus.</title>
        <authorList>
            <person name="Kim Y.-M."/>
        </authorList>
    </citation>
    <scope>NUCLEOTIDE SEQUENCE [LARGE SCALE GENOMIC DNA]</scope>
    <source>
        <strain evidence="1">YM2019G1</strain>
    </source>
</reference>
<protein>
    <submittedName>
        <fullName evidence="1">Uncharacterized protein</fullName>
    </submittedName>
</protein>
<dbReference type="AlphaFoldDB" id="A0A6A3BIF9"/>
<sequence length="128" mass="14061">MPINPVVFESSYGFELKPESKPNKKPGRLEDPVAKFSYARVPSNEEASAHDSSLPVSRIMVTFCGGEPTDKETVKVTLWWKPSLLVVAPAASKAVEEEEKLGTNVSGGRPRVVLRCKKSVCLEGKQKF</sequence>
<evidence type="ECO:0000313" key="2">
    <source>
        <dbReference type="Proteomes" id="UP000436088"/>
    </source>
</evidence>
<dbReference type="Proteomes" id="UP000436088">
    <property type="component" value="Unassembled WGS sequence"/>
</dbReference>
<dbReference type="EMBL" id="VEPZ02000867">
    <property type="protein sequence ID" value="KAE8714822.1"/>
    <property type="molecule type" value="Genomic_DNA"/>
</dbReference>
<accession>A0A6A3BIF9</accession>
<organism evidence="1 2">
    <name type="scientific">Hibiscus syriacus</name>
    <name type="common">Rose of Sharon</name>
    <dbReference type="NCBI Taxonomy" id="106335"/>
    <lineage>
        <taxon>Eukaryota</taxon>
        <taxon>Viridiplantae</taxon>
        <taxon>Streptophyta</taxon>
        <taxon>Embryophyta</taxon>
        <taxon>Tracheophyta</taxon>
        <taxon>Spermatophyta</taxon>
        <taxon>Magnoliopsida</taxon>
        <taxon>eudicotyledons</taxon>
        <taxon>Gunneridae</taxon>
        <taxon>Pentapetalae</taxon>
        <taxon>rosids</taxon>
        <taxon>malvids</taxon>
        <taxon>Malvales</taxon>
        <taxon>Malvaceae</taxon>
        <taxon>Malvoideae</taxon>
        <taxon>Hibiscus</taxon>
    </lineage>
</organism>
<evidence type="ECO:0000313" key="1">
    <source>
        <dbReference type="EMBL" id="KAE8714822.1"/>
    </source>
</evidence>
<name>A0A6A3BIF9_HIBSY</name>